<gene>
    <name evidence="2" type="ORF">S03H2_40059</name>
</gene>
<evidence type="ECO:0000256" key="1">
    <source>
        <dbReference type="SAM" id="Phobius"/>
    </source>
</evidence>
<dbReference type="Gene3D" id="3.30.2310.20">
    <property type="entry name" value="RelE-like"/>
    <property type="match status" value="1"/>
</dbReference>
<evidence type="ECO:0000313" key="2">
    <source>
        <dbReference type="EMBL" id="GAH53580.1"/>
    </source>
</evidence>
<protein>
    <recommendedName>
        <fullName evidence="3">Type II toxin-antitoxin system RelE/ParE family toxin</fullName>
    </recommendedName>
</protein>
<organism evidence="2">
    <name type="scientific">marine sediment metagenome</name>
    <dbReference type="NCBI Taxonomy" id="412755"/>
    <lineage>
        <taxon>unclassified sequences</taxon>
        <taxon>metagenomes</taxon>
        <taxon>ecological metagenomes</taxon>
    </lineage>
</organism>
<feature type="transmembrane region" description="Helical" evidence="1">
    <location>
        <begin position="76"/>
        <end position="93"/>
    </location>
</feature>
<dbReference type="InterPro" id="IPR035093">
    <property type="entry name" value="RelE/ParE_toxin_dom_sf"/>
</dbReference>
<sequence length="122" mass="14841">MKWRIELYKTGSGKYPVLDFIQSLPPKQRAKIEKEIDLLELHGIYLPYPLSQKIRGDRYNGLWELRIRFCTSQFRIIYFLYMKNIFVLVHAFLKKKQKIPKNELEIARWRMIDYLDRCEGVK</sequence>
<dbReference type="AlphaFoldDB" id="X1H957"/>
<keyword evidence="1" id="KW-0472">Membrane</keyword>
<proteinExistence type="predicted"/>
<keyword evidence="1" id="KW-0812">Transmembrane</keyword>
<dbReference type="InterPro" id="IPR009241">
    <property type="entry name" value="HigB-like"/>
</dbReference>
<accession>X1H957</accession>
<reference evidence="2" key="1">
    <citation type="journal article" date="2014" name="Front. Microbiol.">
        <title>High frequency of phylogenetically diverse reductive dehalogenase-homologous genes in deep subseafloor sedimentary metagenomes.</title>
        <authorList>
            <person name="Kawai M."/>
            <person name="Futagami T."/>
            <person name="Toyoda A."/>
            <person name="Takaki Y."/>
            <person name="Nishi S."/>
            <person name="Hori S."/>
            <person name="Arai W."/>
            <person name="Tsubouchi T."/>
            <person name="Morono Y."/>
            <person name="Uchiyama I."/>
            <person name="Ito T."/>
            <person name="Fujiyama A."/>
            <person name="Inagaki F."/>
            <person name="Takami H."/>
        </authorList>
    </citation>
    <scope>NUCLEOTIDE SEQUENCE</scope>
    <source>
        <strain evidence="2">Expedition CK06-06</strain>
    </source>
</reference>
<dbReference type="SUPFAM" id="SSF143011">
    <property type="entry name" value="RelE-like"/>
    <property type="match status" value="1"/>
</dbReference>
<keyword evidence="1" id="KW-1133">Transmembrane helix</keyword>
<name>X1H957_9ZZZZ</name>
<dbReference type="Pfam" id="PF05973">
    <property type="entry name" value="Gp49"/>
    <property type="match status" value="1"/>
</dbReference>
<comment type="caution">
    <text evidence="2">The sequence shown here is derived from an EMBL/GenBank/DDBJ whole genome shotgun (WGS) entry which is preliminary data.</text>
</comment>
<evidence type="ECO:0008006" key="3">
    <source>
        <dbReference type="Google" id="ProtNLM"/>
    </source>
</evidence>
<dbReference type="EMBL" id="BARU01024807">
    <property type="protein sequence ID" value="GAH53580.1"/>
    <property type="molecule type" value="Genomic_DNA"/>
</dbReference>